<dbReference type="PANTHER" id="PTHR37313:SF1">
    <property type="entry name" value="UPF0749 PROTEIN RV1823"/>
    <property type="match status" value="1"/>
</dbReference>
<keyword evidence="2" id="KW-0812">Transmembrane</keyword>
<dbReference type="Gene3D" id="3.30.70.1880">
    <property type="entry name" value="Protein of unknown function DUF881"/>
    <property type="match status" value="1"/>
</dbReference>
<dbReference type="InterPro" id="IPR010273">
    <property type="entry name" value="DUF881"/>
</dbReference>
<organism evidence="3 4">
    <name type="scientific">Antribacter soli</name>
    <dbReference type="NCBI Taxonomy" id="2910976"/>
    <lineage>
        <taxon>Bacteria</taxon>
        <taxon>Bacillati</taxon>
        <taxon>Actinomycetota</taxon>
        <taxon>Actinomycetes</taxon>
        <taxon>Micrococcales</taxon>
        <taxon>Promicromonosporaceae</taxon>
        <taxon>Antribacter</taxon>
    </lineage>
</organism>
<accession>A0AA41QCV3</accession>
<comment type="similarity">
    <text evidence="1">Belongs to the UPF0749 family.</text>
</comment>
<keyword evidence="2" id="KW-1133">Transmembrane helix</keyword>
<dbReference type="GO" id="GO:0005886">
    <property type="term" value="C:plasma membrane"/>
    <property type="evidence" value="ECO:0007669"/>
    <property type="project" value="TreeGrafter"/>
</dbReference>
<evidence type="ECO:0000313" key="4">
    <source>
        <dbReference type="Proteomes" id="UP001165405"/>
    </source>
</evidence>
<dbReference type="PANTHER" id="PTHR37313">
    <property type="entry name" value="UPF0749 PROTEIN RV1825"/>
    <property type="match status" value="1"/>
</dbReference>
<proteinExistence type="inferred from homology"/>
<keyword evidence="2" id="KW-0472">Membrane</keyword>
<comment type="caution">
    <text evidence="3">The sequence shown here is derived from an EMBL/GenBank/DDBJ whole genome shotgun (WGS) entry which is preliminary data.</text>
</comment>
<feature type="transmembrane region" description="Helical" evidence="2">
    <location>
        <begin position="50"/>
        <end position="70"/>
    </location>
</feature>
<dbReference type="RefSeq" id="WP_236088546.1">
    <property type="nucleotide sequence ID" value="NZ_JAKGSG010000023.1"/>
</dbReference>
<reference evidence="3" key="1">
    <citation type="submission" date="2022-01" db="EMBL/GenBank/DDBJ databases">
        <title>Antribacter sp. nov., isolated from Guizhou of China.</title>
        <authorList>
            <person name="Chengliang C."/>
            <person name="Ya Z."/>
        </authorList>
    </citation>
    <scope>NUCLEOTIDE SEQUENCE</scope>
    <source>
        <strain evidence="3">KLBMP 9083</strain>
    </source>
</reference>
<gene>
    <name evidence="3" type="ORF">L1785_07275</name>
</gene>
<name>A0AA41QCV3_9MICO</name>
<evidence type="ECO:0000256" key="1">
    <source>
        <dbReference type="ARBA" id="ARBA00009108"/>
    </source>
</evidence>
<dbReference type="Proteomes" id="UP001165405">
    <property type="component" value="Unassembled WGS sequence"/>
</dbReference>
<protein>
    <submittedName>
        <fullName evidence="3">DUF881 domain-containing protein</fullName>
    </submittedName>
</protein>
<dbReference type="AlphaFoldDB" id="A0AA41QCV3"/>
<dbReference type="Pfam" id="PF05949">
    <property type="entry name" value="DUF881"/>
    <property type="match status" value="1"/>
</dbReference>
<evidence type="ECO:0000256" key="2">
    <source>
        <dbReference type="SAM" id="Phobius"/>
    </source>
</evidence>
<dbReference type="EMBL" id="JAKGSG010000023">
    <property type="protein sequence ID" value="MCF4120776.1"/>
    <property type="molecule type" value="Genomic_DNA"/>
</dbReference>
<keyword evidence="4" id="KW-1185">Reference proteome</keyword>
<sequence length="308" mass="31932">MSSVTPPRQGRPDASMTLLIEAMERPLDPGYAQAAARRAAAGGAETRGTASLVVILLVGVLLGVVTVTAARQLRAPQSDVAEARDLLVEQITERSTAVDQLMRRSVVLGLEIDALQQAEGVPEEVREAARLDRLANGAVPVTGPGMVVSLTDGGGGLVDPEDIDPESRVRDSDVQTVVNALWAAGAEAIAVNGERLTALSAIRNAGDAILVDLQPLNGPTYSVEAIGDRETLQVEFARSAAPAYLQMLGATFGIQQSIVPQSSITLDGAGSQTLRIARAVRSTVPSPSAVAPSPLLSAITPAPEENQG</sequence>
<evidence type="ECO:0000313" key="3">
    <source>
        <dbReference type="EMBL" id="MCF4120776.1"/>
    </source>
</evidence>